<feature type="binding site" evidence="8">
    <location>
        <position position="78"/>
    </location>
    <ligand>
        <name>chlorophyll a</name>
        <dbReference type="ChEBI" id="CHEBI:58416"/>
        <label>1</label>
    </ligand>
</feature>
<dbReference type="SUPFAM" id="SSF103511">
    <property type="entry name" value="Chlorophyll a-b binding protein"/>
    <property type="match status" value="1"/>
</dbReference>
<dbReference type="Gene3D" id="1.10.3460.10">
    <property type="entry name" value="Chlorophyll a/b binding protein domain"/>
    <property type="match status" value="1"/>
</dbReference>
<comment type="similarity">
    <text evidence="3">Belongs to the fucoxanthin chlorophyll protein family.</text>
</comment>
<dbReference type="GO" id="GO:0016168">
    <property type="term" value="F:chlorophyll binding"/>
    <property type="evidence" value="ECO:0007669"/>
    <property type="project" value="UniProtKB-KW"/>
</dbReference>
<keyword evidence="7" id="KW-0437">Light-harvesting polypeptide</keyword>
<keyword evidence="5" id="KW-0602">Photosynthesis</keyword>
<reference evidence="9" key="1">
    <citation type="submission" date="2021-01" db="EMBL/GenBank/DDBJ databases">
        <authorList>
            <person name="Corre E."/>
            <person name="Pelletier E."/>
            <person name="Niang G."/>
            <person name="Scheremetjew M."/>
            <person name="Finn R."/>
            <person name="Kale V."/>
            <person name="Holt S."/>
            <person name="Cochrane G."/>
            <person name="Meng A."/>
            <person name="Brown T."/>
            <person name="Cohen L."/>
        </authorList>
    </citation>
    <scope>NUCLEOTIDE SEQUENCE</scope>
    <source>
        <strain evidence="9">MM31A-1</strain>
    </source>
</reference>
<evidence type="ECO:0000256" key="8">
    <source>
        <dbReference type="PIRSR" id="PIRSR601344-1"/>
    </source>
</evidence>
<dbReference type="InterPro" id="IPR022796">
    <property type="entry name" value="Chloroa_b-bind"/>
</dbReference>
<gene>
    <name evidence="9" type="ORF">CDEB00056_LOCUS13931</name>
</gene>
<dbReference type="GO" id="GO:0009507">
    <property type="term" value="C:chloroplast"/>
    <property type="evidence" value="ECO:0007669"/>
    <property type="project" value="UniProtKB-SubCell"/>
</dbReference>
<keyword evidence="6" id="KW-0934">Plastid</keyword>
<feature type="binding site" evidence="8">
    <location>
        <position position="188"/>
    </location>
    <ligand>
        <name>chlorophyll a</name>
        <dbReference type="ChEBI" id="CHEBI:58416"/>
        <label>1</label>
    </ligand>
</feature>
<comment type="function">
    <text evidence="1">The light-harvesting complex (LHC) functions as a light receptor, it captures and delivers excitation energy to photosystems with which it is closely associated. Energy is transferred from the carotenoid and chlorophyll C (or B) to chlorophyll A and the photosynthetic reaction centers where it is used to synthesize ATP and reducing power.</text>
</comment>
<feature type="binding site" evidence="8">
    <location>
        <position position="83"/>
    </location>
    <ligand>
        <name>chlorophyll a</name>
        <dbReference type="ChEBI" id="CHEBI:58416"/>
        <label>1</label>
    </ligand>
</feature>
<dbReference type="InterPro" id="IPR001344">
    <property type="entry name" value="Chloro_AB-bd_pln"/>
</dbReference>
<comment type="subcellular location">
    <subcellularLocation>
        <location evidence="2">Plastid</location>
        <location evidence="2">Chloroplast</location>
    </subcellularLocation>
</comment>
<protein>
    <submittedName>
        <fullName evidence="9">Uncharacterized protein</fullName>
    </submittedName>
</protein>
<dbReference type="EMBL" id="HBIO01018143">
    <property type="protein sequence ID" value="CAE0469078.1"/>
    <property type="molecule type" value="Transcribed_RNA"/>
</dbReference>
<dbReference type="GO" id="GO:0030076">
    <property type="term" value="C:light-harvesting complex"/>
    <property type="evidence" value="ECO:0007669"/>
    <property type="project" value="UniProtKB-KW"/>
</dbReference>
<keyword evidence="8" id="KW-0148">Chlorophyll</keyword>
<feature type="binding site" evidence="8">
    <location>
        <position position="186"/>
    </location>
    <ligand>
        <name>chlorophyll a</name>
        <dbReference type="ChEBI" id="CHEBI:58416"/>
        <label>1</label>
    </ligand>
</feature>
<accession>A0A7S3Q877</accession>
<dbReference type="Pfam" id="PF00504">
    <property type="entry name" value="Chloroa_b-bind"/>
    <property type="match status" value="1"/>
</dbReference>
<evidence type="ECO:0000313" key="9">
    <source>
        <dbReference type="EMBL" id="CAE0469078.1"/>
    </source>
</evidence>
<feature type="binding site" evidence="8">
    <location>
        <position position="81"/>
    </location>
    <ligand>
        <name>chlorophyll a</name>
        <dbReference type="ChEBI" id="CHEBI:58416"/>
        <label>1</label>
    </ligand>
</feature>
<feature type="binding site" evidence="8">
    <location>
        <position position="183"/>
    </location>
    <ligand>
        <name>chlorophyll a</name>
        <dbReference type="ChEBI" id="CHEBI:58416"/>
        <label>1</label>
    </ligand>
</feature>
<feature type="binding site" description="axial binding residue" evidence="8">
    <location>
        <position position="147"/>
    </location>
    <ligand>
        <name>chlorophyll b</name>
        <dbReference type="ChEBI" id="CHEBI:61721"/>
        <label>1</label>
    </ligand>
    <ligandPart>
        <name>Mg</name>
        <dbReference type="ChEBI" id="CHEBI:25107"/>
    </ligandPart>
</feature>
<dbReference type="GO" id="GO:0009765">
    <property type="term" value="P:photosynthesis, light harvesting"/>
    <property type="evidence" value="ECO:0007669"/>
    <property type="project" value="InterPro"/>
</dbReference>
<dbReference type="GO" id="GO:0016020">
    <property type="term" value="C:membrane"/>
    <property type="evidence" value="ECO:0007669"/>
    <property type="project" value="InterPro"/>
</dbReference>
<keyword evidence="4" id="KW-0150">Chloroplast</keyword>
<dbReference type="AlphaFoldDB" id="A0A7S3Q877"/>
<evidence type="ECO:0000256" key="3">
    <source>
        <dbReference type="ARBA" id="ARBA00005933"/>
    </source>
</evidence>
<evidence type="ECO:0000256" key="2">
    <source>
        <dbReference type="ARBA" id="ARBA00004229"/>
    </source>
</evidence>
<evidence type="ECO:0000256" key="5">
    <source>
        <dbReference type="ARBA" id="ARBA00022531"/>
    </source>
</evidence>
<evidence type="ECO:0000256" key="4">
    <source>
        <dbReference type="ARBA" id="ARBA00022528"/>
    </source>
</evidence>
<keyword evidence="8" id="KW-0157">Chromophore</keyword>
<sequence length="228" mass="25637">MKKKTTCTKPAALLLLSFSYFSNCIIKTTGAFSIFPKRRLAPLAISEELGASPTFNYKFFDPLQLANEDNFAIHREAELKHGRIAMLATLGNLVPELYRAEPSPVSSWLLSPSNDLKFDEVPCGLKALSVIPFFGWVQLVAFVGVLETQIFIQNDRRDMPGDYGTGYFGVRNKGKNERALRAELENGRLAMVAFLGQVVAELWTGQNTVDTLRYLLPWNEFKYGLDFL</sequence>
<evidence type="ECO:0000256" key="7">
    <source>
        <dbReference type="ARBA" id="ARBA00023243"/>
    </source>
</evidence>
<organism evidence="9">
    <name type="scientific">Chaetoceros debilis</name>
    <dbReference type="NCBI Taxonomy" id="122233"/>
    <lineage>
        <taxon>Eukaryota</taxon>
        <taxon>Sar</taxon>
        <taxon>Stramenopiles</taxon>
        <taxon>Ochrophyta</taxon>
        <taxon>Bacillariophyta</taxon>
        <taxon>Coscinodiscophyceae</taxon>
        <taxon>Chaetocerotophycidae</taxon>
        <taxon>Chaetocerotales</taxon>
        <taxon>Chaetocerotaceae</taxon>
        <taxon>Chaetoceros</taxon>
    </lineage>
</organism>
<dbReference type="PANTHER" id="PTHR21649">
    <property type="entry name" value="CHLOROPHYLL A/B BINDING PROTEIN"/>
    <property type="match status" value="1"/>
</dbReference>
<proteinExistence type="inferred from homology"/>
<evidence type="ECO:0000256" key="6">
    <source>
        <dbReference type="ARBA" id="ARBA00022640"/>
    </source>
</evidence>
<name>A0A7S3Q877_9STRA</name>
<evidence type="ECO:0000256" key="1">
    <source>
        <dbReference type="ARBA" id="ARBA00004022"/>
    </source>
</evidence>